<dbReference type="PANTHER" id="PTHR10283:SF82">
    <property type="entry name" value="SOLUTE CARRIER FAMILY 13 MEMBER 2"/>
    <property type="match status" value="1"/>
</dbReference>
<dbReference type="GO" id="GO:0015141">
    <property type="term" value="F:succinate transmembrane transporter activity"/>
    <property type="evidence" value="ECO:0007669"/>
    <property type="project" value="TreeGrafter"/>
</dbReference>
<protein>
    <submittedName>
        <fullName evidence="7">Solute carrier family 13 member 2-like protein</fullName>
    </submittedName>
</protein>
<gene>
    <name evidence="7" type="ORF">B4U79_05928</name>
</gene>
<dbReference type="Pfam" id="PF00939">
    <property type="entry name" value="Na_sulph_symp"/>
    <property type="match status" value="1"/>
</dbReference>
<reference evidence="7 8" key="1">
    <citation type="journal article" date="2018" name="Gigascience">
        <title>Genomes of trombidid mites reveal novel predicted allergens and laterally-transferred genes associated with secondary metabolism.</title>
        <authorList>
            <person name="Dong X."/>
            <person name="Chaisiri K."/>
            <person name="Xia D."/>
            <person name="Armstrong S.D."/>
            <person name="Fang Y."/>
            <person name="Donnelly M.J."/>
            <person name="Kadowaki T."/>
            <person name="McGarry J.W."/>
            <person name="Darby A.C."/>
            <person name="Makepeace B.L."/>
        </authorList>
    </citation>
    <scope>NUCLEOTIDE SEQUENCE [LARGE SCALE GENOMIC DNA]</scope>
    <source>
        <strain evidence="7">UoL-WK</strain>
    </source>
</reference>
<keyword evidence="5 6" id="KW-0472">Membrane</keyword>
<dbReference type="GO" id="GO:0015137">
    <property type="term" value="F:citrate transmembrane transporter activity"/>
    <property type="evidence" value="ECO:0007669"/>
    <property type="project" value="TreeGrafter"/>
</dbReference>
<comment type="similarity">
    <text evidence="2">Belongs to the SLC13A/DASS transporter (TC 2.A.47) family. NADC subfamily.</text>
</comment>
<evidence type="ECO:0000256" key="2">
    <source>
        <dbReference type="ARBA" id="ARBA00006772"/>
    </source>
</evidence>
<evidence type="ECO:0000313" key="8">
    <source>
        <dbReference type="Proteomes" id="UP000285301"/>
    </source>
</evidence>
<comment type="subcellular location">
    <subcellularLocation>
        <location evidence="1">Membrane</location>
        <topology evidence="1">Multi-pass membrane protein</topology>
    </subcellularLocation>
</comment>
<keyword evidence="3 6" id="KW-0812">Transmembrane</keyword>
<name>A0A443QC68_9ACAR</name>
<evidence type="ECO:0000313" key="7">
    <source>
        <dbReference type="EMBL" id="RWS00619.1"/>
    </source>
</evidence>
<evidence type="ECO:0000256" key="3">
    <source>
        <dbReference type="ARBA" id="ARBA00022692"/>
    </source>
</evidence>
<feature type="transmembrane region" description="Helical" evidence="6">
    <location>
        <begin position="134"/>
        <end position="160"/>
    </location>
</feature>
<feature type="non-terminal residue" evidence="7">
    <location>
        <position position="1"/>
    </location>
</feature>
<sequence>IDKVLDWKTVNKRMPWGVVLLLGGGFSLAEATKESGLTRWLGDKLSSLNISSPILVMIIFILIAATVTEFCSNVATASVFLPVVNQAALNLNINPLMFMVPITIAVSFAFMLPVATPPNAIVFEHSKMKPLDMIIPGFFVTVICLVITVGLVNSWGLVVYDLSKFPKWAEQDMILNSTIATITSNFTTINN</sequence>
<dbReference type="Proteomes" id="UP000285301">
    <property type="component" value="Unassembled WGS sequence"/>
</dbReference>
<organism evidence="7 8">
    <name type="scientific">Dinothrombium tinctorium</name>
    <dbReference type="NCBI Taxonomy" id="1965070"/>
    <lineage>
        <taxon>Eukaryota</taxon>
        <taxon>Metazoa</taxon>
        <taxon>Ecdysozoa</taxon>
        <taxon>Arthropoda</taxon>
        <taxon>Chelicerata</taxon>
        <taxon>Arachnida</taxon>
        <taxon>Acari</taxon>
        <taxon>Acariformes</taxon>
        <taxon>Trombidiformes</taxon>
        <taxon>Prostigmata</taxon>
        <taxon>Anystina</taxon>
        <taxon>Parasitengona</taxon>
        <taxon>Trombidioidea</taxon>
        <taxon>Trombidiidae</taxon>
        <taxon>Dinothrombium</taxon>
    </lineage>
</organism>
<evidence type="ECO:0000256" key="6">
    <source>
        <dbReference type="SAM" id="Phobius"/>
    </source>
</evidence>
<dbReference type="InterPro" id="IPR001898">
    <property type="entry name" value="SLC13A/DASS"/>
</dbReference>
<evidence type="ECO:0000256" key="4">
    <source>
        <dbReference type="ARBA" id="ARBA00022989"/>
    </source>
</evidence>
<evidence type="ECO:0000256" key="1">
    <source>
        <dbReference type="ARBA" id="ARBA00004141"/>
    </source>
</evidence>
<comment type="caution">
    <text evidence="7">The sequence shown here is derived from an EMBL/GenBank/DDBJ whole genome shotgun (WGS) entry which is preliminary data.</text>
</comment>
<keyword evidence="4 6" id="KW-1133">Transmembrane helix</keyword>
<dbReference type="PANTHER" id="PTHR10283">
    <property type="entry name" value="SOLUTE CARRIER FAMILY 13 MEMBER"/>
    <property type="match status" value="1"/>
</dbReference>
<dbReference type="GO" id="GO:0005886">
    <property type="term" value="C:plasma membrane"/>
    <property type="evidence" value="ECO:0007669"/>
    <property type="project" value="TreeGrafter"/>
</dbReference>
<dbReference type="AlphaFoldDB" id="A0A443QC68"/>
<feature type="transmembrane region" description="Helical" evidence="6">
    <location>
        <begin position="96"/>
        <end position="114"/>
    </location>
</feature>
<dbReference type="OrthoDB" id="6493944at2759"/>
<dbReference type="EMBL" id="NCKU01010904">
    <property type="protein sequence ID" value="RWS00619.1"/>
    <property type="molecule type" value="Genomic_DNA"/>
</dbReference>
<dbReference type="STRING" id="1965070.A0A443QC68"/>
<keyword evidence="8" id="KW-1185">Reference proteome</keyword>
<accession>A0A443QC68</accession>
<feature type="transmembrane region" description="Helical" evidence="6">
    <location>
        <begin position="55"/>
        <end position="84"/>
    </location>
</feature>
<evidence type="ECO:0000256" key="5">
    <source>
        <dbReference type="ARBA" id="ARBA00023136"/>
    </source>
</evidence>
<proteinExistence type="inferred from homology"/>